<dbReference type="Proteomes" id="UP000292507">
    <property type="component" value="Unassembled WGS sequence"/>
</dbReference>
<dbReference type="OrthoDB" id="9815351at2"/>
<proteinExistence type="predicted"/>
<organism evidence="1 2">
    <name type="scientific">Blastococcus saxobsidens</name>
    <dbReference type="NCBI Taxonomy" id="138336"/>
    <lineage>
        <taxon>Bacteria</taxon>
        <taxon>Bacillati</taxon>
        <taxon>Actinomycetota</taxon>
        <taxon>Actinomycetes</taxon>
        <taxon>Geodermatophilales</taxon>
        <taxon>Geodermatophilaceae</taxon>
        <taxon>Blastococcus</taxon>
    </lineage>
</organism>
<dbReference type="Gene3D" id="3.40.50.2000">
    <property type="entry name" value="Glycogen Phosphorylase B"/>
    <property type="match status" value="1"/>
</dbReference>
<gene>
    <name evidence="1" type="ORF">BKA19_3881</name>
</gene>
<dbReference type="Pfam" id="PF13692">
    <property type="entry name" value="Glyco_trans_1_4"/>
    <property type="match status" value="1"/>
</dbReference>
<keyword evidence="1" id="KW-0808">Transferase</keyword>
<evidence type="ECO:0000313" key="2">
    <source>
        <dbReference type="Proteomes" id="UP000292507"/>
    </source>
</evidence>
<dbReference type="EMBL" id="SHKV01000001">
    <property type="protein sequence ID" value="RZU34126.1"/>
    <property type="molecule type" value="Genomic_DNA"/>
</dbReference>
<sequence>MLPSASTPRLVTVSAYGHAGPSSRVRVYDWLRHLEASSTNHDYLGAADASFRRIMSRPGAAFRSEMALRRLSGRLVDATLLLSRTATPLTTGRLEAGLLTAARRGVYDFDDALYADRRGGVHRLFAKPRAWSRAVAAADVVVAGNATLAQAAREYNDAVVVVPSCVEPGDYDAKDSYEVTGRPNLVWVGSPATEQYLAHLAPALSRLHAACDAVVTVVSRGDRPFPGMDHMVRRVDWSPAAAREQLARADLALAPLVDDEFTRGKCAYKLLQYGAAGVPTVGSPVGVNRTVLQDLGGSAAADLEQWFARVADVLAMAPADRAELGRRARAAVAETYSYGAWAPVFWRILFPDLPWSAPDAGAPPHRASPGDER</sequence>
<name>A0A4V2G2R0_9ACTN</name>
<reference evidence="1 2" key="1">
    <citation type="submission" date="2019-02" db="EMBL/GenBank/DDBJ databases">
        <title>Sequencing the genomes of 1000 actinobacteria strains.</title>
        <authorList>
            <person name="Klenk H.-P."/>
        </authorList>
    </citation>
    <scope>NUCLEOTIDE SEQUENCE [LARGE SCALE GENOMIC DNA]</scope>
    <source>
        <strain evidence="1 2">DSM 44509</strain>
    </source>
</reference>
<accession>A0A4V2G2R0</accession>
<comment type="caution">
    <text evidence="1">The sequence shown here is derived from an EMBL/GenBank/DDBJ whole genome shotgun (WGS) entry which is preliminary data.</text>
</comment>
<dbReference type="AlphaFoldDB" id="A0A4V2G2R0"/>
<evidence type="ECO:0000313" key="1">
    <source>
        <dbReference type="EMBL" id="RZU34126.1"/>
    </source>
</evidence>
<dbReference type="SUPFAM" id="SSF53756">
    <property type="entry name" value="UDP-Glycosyltransferase/glycogen phosphorylase"/>
    <property type="match status" value="1"/>
</dbReference>
<protein>
    <submittedName>
        <fullName evidence="1">Glycosyltransferase involved in cell wall biosynthesis</fullName>
    </submittedName>
</protein>
<dbReference type="GO" id="GO:0016740">
    <property type="term" value="F:transferase activity"/>
    <property type="evidence" value="ECO:0007669"/>
    <property type="project" value="UniProtKB-KW"/>
</dbReference>
<keyword evidence="2" id="KW-1185">Reference proteome</keyword>